<comment type="caution">
    <text evidence="2">The sequence shown here is derived from an EMBL/GenBank/DDBJ whole genome shotgun (WGS) entry which is preliminary data.</text>
</comment>
<protein>
    <submittedName>
        <fullName evidence="2">Nuclear transport factor 2 family protein</fullName>
    </submittedName>
</protein>
<dbReference type="EMBL" id="JAQSIO010000006">
    <property type="protein sequence ID" value="MDD0816125.1"/>
    <property type="molecule type" value="Genomic_DNA"/>
</dbReference>
<organism evidence="2 3">
    <name type="scientific">Curvibacter microcysteis</name>
    <dbReference type="NCBI Taxonomy" id="3026419"/>
    <lineage>
        <taxon>Bacteria</taxon>
        <taxon>Pseudomonadati</taxon>
        <taxon>Pseudomonadota</taxon>
        <taxon>Betaproteobacteria</taxon>
        <taxon>Burkholderiales</taxon>
        <taxon>Comamonadaceae</taxon>
        <taxon>Curvibacter</taxon>
    </lineage>
</organism>
<dbReference type="Gene3D" id="3.10.450.50">
    <property type="match status" value="1"/>
</dbReference>
<feature type="domain" description="SnoaL-like" evidence="1">
    <location>
        <begin position="17"/>
        <end position="118"/>
    </location>
</feature>
<accession>A0ABT5MHS1</accession>
<dbReference type="Pfam" id="PF12680">
    <property type="entry name" value="SnoaL_2"/>
    <property type="match status" value="1"/>
</dbReference>
<dbReference type="InterPro" id="IPR032710">
    <property type="entry name" value="NTF2-like_dom_sf"/>
</dbReference>
<dbReference type="InterPro" id="IPR037401">
    <property type="entry name" value="SnoaL-like"/>
</dbReference>
<proteinExistence type="predicted"/>
<name>A0ABT5MHS1_9BURK</name>
<gene>
    <name evidence="2" type="ORF">PSQ39_15915</name>
</gene>
<keyword evidence="3" id="KW-1185">Reference proteome</keyword>
<dbReference type="SUPFAM" id="SSF54427">
    <property type="entry name" value="NTF2-like"/>
    <property type="match status" value="1"/>
</dbReference>
<sequence length="148" mass="17083">MTDTRDPHTALADIVLFFEQLQASDVGRLGQFYAADAYFKDPFNEVRGVPAIEAVFSHMFLALHEPRFVITNQVVQDEQAFLSWDFVFRFKGLGGPQVQTVRGVSHLRLDAQGRIAWHRDYWDVAEELYEKLPGLGALMRWLKRRARS</sequence>
<evidence type="ECO:0000313" key="2">
    <source>
        <dbReference type="EMBL" id="MDD0816125.1"/>
    </source>
</evidence>
<dbReference type="Proteomes" id="UP001528672">
    <property type="component" value="Unassembled WGS sequence"/>
</dbReference>
<evidence type="ECO:0000259" key="1">
    <source>
        <dbReference type="Pfam" id="PF12680"/>
    </source>
</evidence>
<reference evidence="2 3" key="1">
    <citation type="submission" date="2023-02" db="EMBL/GenBank/DDBJ databases">
        <title>Bacterial whole genome sequence for Curvibacter sp. HBC28.</title>
        <authorList>
            <person name="Le V."/>
            <person name="Ko S.-R."/>
            <person name="Ahn C.-Y."/>
            <person name="Oh H.-M."/>
        </authorList>
    </citation>
    <scope>NUCLEOTIDE SEQUENCE [LARGE SCALE GENOMIC DNA]</scope>
    <source>
        <strain evidence="2 3">HBC28</strain>
    </source>
</reference>
<evidence type="ECO:0000313" key="3">
    <source>
        <dbReference type="Proteomes" id="UP001528672"/>
    </source>
</evidence>